<name>A0A2P4WYJ5_9STRA</name>
<accession>A0A2P4WYJ5</accession>
<dbReference type="OrthoDB" id="129543at2759"/>
<dbReference type="EMBL" id="NCKW01020264">
    <property type="protein sequence ID" value="POM58365.1"/>
    <property type="molecule type" value="Genomic_DNA"/>
</dbReference>
<feature type="chain" id="PRO_5015144567" evidence="1">
    <location>
        <begin position="22"/>
        <end position="289"/>
    </location>
</feature>
<gene>
    <name evidence="2" type="ORF">PHPALM_36992</name>
</gene>
<comment type="caution">
    <text evidence="2">The sequence shown here is derived from an EMBL/GenBank/DDBJ whole genome shotgun (WGS) entry which is preliminary data.</text>
</comment>
<organism evidence="2 3">
    <name type="scientific">Phytophthora palmivora</name>
    <dbReference type="NCBI Taxonomy" id="4796"/>
    <lineage>
        <taxon>Eukaryota</taxon>
        <taxon>Sar</taxon>
        <taxon>Stramenopiles</taxon>
        <taxon>Oomycota</taxon>
        <taxon>Peronosporomycetes</taxon>
        <taxon>Peronosporales</taxon>
        <taxon>Peronosporaceae</taxon>
        <taxon>Phytophthora</taxon>
    </lineage>
</organism>
<feature type="signal peptide" evidence="1">
    <location>
        <begin position="1"/>
        <end position="21"/>
    </location>
</feature>
<reference evidence="2 3" key="1">
    <citation type="journal article" date="2017" name="Genome Biol. Evol.">
        <title>Phytophthora megakarya and P. palmivora, closely related causal agents of cacao black pod rot, underwent increases in genome sizes and gene numbers by different mechanisms.</title>
        <authorList>
            <person name="Ali S.S."/>
            <person name="Shao J."/>
            <person name="Lary D.J."/>
            <person name="Kronmiller B."/>
            <person name="Shen D."/>
            <person name="Strem M.D."/>
            <person name="Amoako-Attah I."/>
            <person name="Akrofi A.Y."/>
            <person name="Begoude B.A."/>
            <person name="Ten Hoopen G.M."/>
            <person name="Coulibaly K."/>
            <person name="Kebe B.I."/>
            <person name="Melnick R.L."/>
            <person name="Guiltinan M.J."/>
            <person name="Tyler B.M."/>
            <person name="Meinhardt L.W."/>
            <person name="Bailey B.A."/>
        </authorList>
    </citation>
    <scope>NUCLEOTIDE SEQUENCE [LARGE SCALE GENOMIC DNA]</scope>
    <source>
        <strain evidence="3">sbr112.9</strain>
    </source>
</reference>
<keyword evidence="3" id="KW-1185">Reference proteome</keyword>
<dbReference type="Proteomes" id="UP000237271">
    <property type="component" value="Unassembled WGS sequence"/>
</dbReference>
<keyword evidence="1" id="KW-0732">Signal</keyword>
<protein>
    <submittedName>
        <fullName evidence="2">Uncharacterized protein</fullName>
    </submittedName>
</protein>
<sequence>MDASIIWYLWCSLHGIAKVSAKFYPLAFMFVRTETTLLMPAFSPCARTVVLRFSGAIWRFNTGHWITLMLLCMRFARSVAQFDALSELVVANRSAIVETEYTQWFEEEDLAELWDIWFCSASDTPGVVPSQNPIEPHHHTIKATAVNAAIGHVLAGTLPKVLGKCAMDVGSEWIRQYAPGPMVAEILLVAVDLCADSNHYPRHKNKSRNFINRTGGYFFNSNYCVAREDNLHGLNRNEHGENVRLRYLSLHVVRVLNRTPFEHDWSSLPLNIEEISSIRPKFKCDCKAC</sequence>
<evidence type="ECO:0000313" key="2">
    <source>
        <dbReference type="EMBL" id="POM58365.1"/>
    </source>
</evidence>
<proteinExistence type="predicted"/>
<dbReference type="AlphaFoldDB" id="A0A2P4WYJ5"/>
<evidence type="ECO:0000256" key="1">
    <source>
        <dbReference type="SAM" id="SignalP"/>
    </source>
</evidence>
<evidence type="ECO:0000313" key="3">
    <source>
        <dbReference type="Proteomes" id="UP000237271"/>
    </source>
</evidence>